<evidence type="ECO:0000313" key="9">
    <source>
        <dbReference type="Proteomes" id="UP000460272"/>
    </source>
</evidence>
<keyword evidence="5" id="KW-0804">Transcription</keyword>
<dbReference type="PANTHER" id="PTHR32071:SF122">
    <property type="entry name" value="SIGMA FACTOR"/>
    <property type="match status" value="1"/>
</dbReference>
<dbReference type="InterPro" id="IPR009057">
    <property type="entry name" value="Homeodomain-like_sf"/>
</dbReference>
<evidence type="ECO:0000313" key="8">
    <source>
        <dbReference type="EMBL" id="TVZ00759.1"/>
    </source>
</evidence>
<keyword evidence="3" id="KW-0805">Transcription regulation</keyword>
<dbReference type="Pfam" id="PF01590">
    <property type="entry name" value="GAF"/>
    <property type="match status" value="1"/>
</dbReference>
<comment type="caution">
    <text evidence="8">The sequence shown here is derived from an EMBL/GenBank/DDBJ whole genome shotgun (WGS) entry which is preliminary data.</text>
</comment>
<dbReference type="Gene3D" id="3.30.450.40">
    <property type="match status" value="1"/>
</dbReference>
<dbReference type="InterPro" id="IPR058031">
    <property type="entry name" value="AAA_lid_NorR"/>
</dbReference>
<keyword evidence="2" id="KW-0067">ATP-binding</keyword>
<dbReference type="InterPro" id="IPR002078">
    <property type="entry name" value="Sigma_54_int"/>
</dbReference>
<name>A0A6P2BNW1_9ACTN</name>
<evidence type="ECO:0000256" key="6">
    <source>
        <dbReference type="SAM" id="MobiDB-lite"/>
    </source>
</evidence>
<sequence length="653" mass="70393">MGRASTWLHQNVPESGGLPDRGRSPGCGSPLDTALAVPEQRLPGGRDPLAEARDRFLAAEPVDRSVVREPILASWWRSKEWNVAADRLDLSYRGDPNLDSTLARSAEPVLRHLFEQLDGQPISIVLTDASGLVLRRFTGDDKLERQLDRIMLIPGFSYAEDIVGTNGIGTALESGGPTHVFGHEHYAERLEGMACAGVPVRDPLSGKTLGVIDLTCWRRDADPLMLSLVRSTADQLNQALTETSNSRDLRLLQEYTRACRHSGGIVLGLGNDIVMLNDHARKALAPADQAALICRATETMASAAGPRGRWRPPGAVTVDLPSGAVAKMFCRPVGELGAITTAVDSAPLTDGVVHVKLVTPATVPLPEAAVSRATMSLPGLVGGGAAWRRASRLTEASYERGEWLVLEGEPGVGKLALVRAVHQRRNPAAPCHVLDAAEAAHDRDWLAQVRAELSGGTGLLVLRHVHALNARQARTLAGALEEVKAAGRDADLLVAVTLDGSAARADLNGLLRLFPGSVAVPPLRHHSEDLRDLVPFFLGKLSQQGRVRCSSAAMQLLLRHTWPGNTAQLWQVLKQVVQRRRAGQIQPEDLPPECWTVSRRVLSPLESIERDAIVQSLLDHGGNKIRAAAALGMSRATIYRRIHEYGIITTPAG</sequence>
<evidence type="ECO:0000256" key="3">
    <source>
        <dbReference type="ARBA" id="ARBA00023015"/>
    </source>
</evidence>
<evidence type="ECO:0000256" key="5">
    <source>
        <dbReference type="ARBA" id="ARBA00023163"/>
    </source>
</evidence>
<keyword evidence="4" id="KW-0238">DNA-binding</keyword>
<dbReference type="PROSITE" id="PS50045">
    <property type="entry name" value="SIGMA54_INTERACT_4"/>
    <property type="match status" value="1"/>
</dbReference>
<dbReference type="Pfam" id="PF02954">
    <property type="entry name" value="HTH_8"/>
    <property type="match status" value="1"/>
</dbReference>
<dbReference type="InterPro" id="IPR002197">
    <property type="entry name" value="HTH_Fis"/>
</dbReference>
<proteinExistence type="predicted"/>
<keyword evidence="9" id="KW-1185">Reference proteome</keyword>
<dbReference type="SUPFAM" id="SSF52540">
    <property type="entry name" value="P-loop containing nucleoside triphosphate hydrolases"/>
    <property type="match status" value="1"/>
</dbReference>
<evidence type="ECO:0000256" key="2">
    <source>
        <dbReference type="ARBA" id="ARBA00022840"/>
    </source>
</evidence>
<dbReference type="PRINTS" id="PR01590">
    <property type="entry name" value="HTHFIS"/>
</dbReference>
<dbReference type="PANTHER" id="PTHR32071">
    <property type="entry name" value="TRANSCRIPTIONAL REGULATORY PROTEIN"/>
    <property type="match status" value="1"/>
</dbReference>
<evidence type="ECO:0000256" key="1">
    <source>
        <dbReference type="ARBA" id="ARBA00022741"/>
    </source>
</evidence>
<accession>A0A6P2BNW1</accession>
<dbReference type="AlphaFoldDB" id="A0A6P2BNW1"/>
<reference evidence="8 9" key="1">
    <citation type="submission" date="2018-11" db="EMBL/GenBank/DDBJ databases">
        <title>Trebonia kvetii gen.nov., sp.nov., a novel acidophilic actinobacterium, and proposal of the new actinobacterial family Treboniaceae fam. nov.</title>
        <authorList>
            <person name="Rapoport D."/>
            <person name="Sagova-Mareckova M."/>
            <person name="Sedlacek I."/>
            <person name="Provaznik J."/>
            <person name="Kralova S."/>
            <person name="Pavlinic D."/>
            <person name="Benes V."/>
            <person name="Kopecky J."/>
        </authorList>
    </citation>
    <scope>NUCLEOTIDE SEQUENCE [LARGE SCALE GENOMIC DNA]</scope>
    <source>
        <strain evidence="8 9">15Tr583</strain>
    </source>
</reference>
<dbReference type="Proteomes" id="UP000460272">
    <property type="component" value="Unassembled WGS sequence"/>
</dbReference>
<organism evidence="8 9">
    <name type="scientific">Trebonia kvetii</name>
    <dbReference type="NCBI Taxonomy" id="2480626"/>
    <lineage>
        <taxon>Bacteria</taxon>
        <taxon>Bacillati</taxon>
        <taxon>Actinomycetota</taxon>
        <taxon>Actinomycetes</taxon>
        <taxon>Streptosporangiales</taxon>
        <taxon>Treboniaceae</taxon>
        <taxon>Trebonia</taxon>
    </lineage>
</organism>
<dbReference type="SUPFAM" id="SSF46689">
    <property type="entry name" value="Homeodomain-like"/>
    <property type="match status" value="1"/>
</dbReference>
<dbReference type="InterPro" id="IPR003018">
    <property type="entry name" value="GAF"/>
</dbReference>
<dbReference type="Gene3D" id="1.10.8.60">
    <property type="match status" value="1"/>
</dbReference>
<feature type="region of interest" description="Disordered" evidence="6">
    <location>
        <begin position="1"/>
        <end position="31"/>
    </location>
</feature>
<dbReference type="Gene3D" id="1.10.10.60">
    <property type="entry name" value="Homeodomain-like"/>
    <property type="match status" value="1"/>
</dbReference>
<dbReference type="Pfam" id="PF25601">
    <property type="entry name" value="AAA_lid_14"/>
    <property type="match status" value="1"/>
</dbReference>
<dbReference type="Gene3D" id="3.40.50.300">
    <property type="entry name" value="P-loop containing nucleotide triphosphate hydrolases"/>
    <property type="match status" value="1"/>
</dbReference>
<gene>
    <name evidence="8" type="ORF">EAS64_36000</name>
</gene>
<dbReference type="InterPro" id="IPR029016">
    <property type="entry name" value="GAF-like_dom_sf"/>
</dbReference>
<keyword evidence="1" id="KW-0547">Nucleotide-binding</keyword>
<dbReference type="EMBL" id="RPFW01000008">
    <property type="protein sequence ID" value="TVZ00759.1"/>
    <property type="molecule type" value="Genomic_DNA"/>
</dbReference>
<dbReference type="GO" id="GO:0005524">
    <property type="term" value="F:ATP binding"/>
    <property type="evidence" value="ECO:0007669"/>
    <property type="project" value="UniProtKB-KW"/>
</dbReference>
<protein>
    <submittedName>
        <fullName evidence="8">GAF domain-containing protein</fullName>
    </submittedName>
</protein>
<evidence type="ECO:0000256" key="4">
    <source>
        <dbReference type="ARBA" id="ARBA00023125"/>
    </source>
</evidence>
<dbReference type="GO" id="GO:0006355">
    <property type="term" value="P:regulation of DNA-templated transcription"/>
    <property type="evidence" value="ECO:0007669"/>
    <property type="project" value="InterPro"/>
</dbReference>
<dbReference type="GO" id="GO:0043565">
    <property type="term" value="F:sequence-specific DNA binding"/>
    <property type="evidence" value="ECO:0007669"/>
    <property type="project" value="InterPro"/>
</dbReference>
<dbReference type="InterPro" id="IPR027417">
    <property type="entry name" value="P-loop_NTPase"/>
</dbReference>
<evidence type="ECO:0000259" key="7">
    <source>
        <dbReference type="PROSITE" id="PS50045"/>
    </source>
</evidence>
<dbReference type="OrthoDB" id="5496274at2"/>
<feature type="domain" description="Sigma-54 factor interaction" evidence="7">
    <location>
        <begin position="380"/>
        <end position="578"/>
    </location>
</feature>